<dbReference type="AlphaFoldDB" id="A0A381VHL0"/>
<gene>
    <name evidence="1" type="ORF">METZ01_LOCUS92664</name>
</gene>
<sequence>MKNWNDIKNGLSLSQKVLDKVVKPESALKNKISNAQSALQIQISKLEGTHKKLQDNHDRIFKKIVDAKKSRDESKARSYAIELTELRKIKTMIGNAKLSMEQIQLRLNTVSELGDVVVTLSPCMSLIKGLAPSISSLMPGVSSSLQDLTGVLNDVMTTSTFDPESIISNDHLDQDTTAILEEAHAVIEGETISKMPEPPAIFTQIAKK</sequence>
<evidence type="ECO:0000313" key="1">
    <source>
        <dbReference type="EMBL" id="SVA39810.1"/>
    </source>
</evidence>
<reference evidence="1" key="1">
    <citation type="submission" date="2018-05" db="EMBL/GenBank/DDBJ databases">
        <authorList>
            <person name="Lanie J.A."/>
            <person name="Ng W.-L."/>
            <person name="Kazmierczak K.M."/>
            <person name="Andrzejewski T.M."/>
            <person name="Davidsen T.M."/>
            <person name="Wayne K.J."/>
            <person name="Tettelin H."/>
            <person name="Glass J.I."/>
            <person name="Rusch D."/>
            <person name="Podicherti R."/>
            <person name="Tsui H.-C.T."/>
            <person name="Winkler M.E."/>
        </authorList>
    </citation>
    <scope>NUCLEOTIDE SEQUENCE</scope>
</reference>
<evidence type="ECO:0008006" key="2">
    <source>
        <dbReference type="Google" id="ProtNLM"/>
    </source>
</evidence>
<protein>
    <recommendedName>
        <fullName evidence="2">Snf7 domain-containing protein</fullName>
    </recommendedName>
</protein>
<feature type="non-terminal residue" evidence="1">
    <location>
        <position position="208"/>
    </location>
</feature>
<accession>A0A381VHL0</accession>
<dbReference type="Gene3D" id="6.10.140.1230">
    <property type="match status" value="1"/>
</dbReference>
<name>A0A381VHL0_9ZZZZ</name>
<proteinExistence type="predicted"/>
<dbReference type="EMBL" id="UINC01008859">
    <property type="protein sequence ID" value="SVA39810.1"/>
    <property type="molecule type" value="Genomic_DNA"/>
</dbReference>
<organism evidence="1">
    <name type="scientific">marine metagenome</name>
    <dbReference type="NCBI Taxonomy" id="408172"/>
    <lineage>
        <taxon>unclassified sequences</taxon>
        <taxon>metagenomes</taxon>
        <taxon>ecological metagenomes</taxon>
    </lineage>
</organism>